<gene>
    <name evidence="11" type="ORF">EGW08_001168</name>
</gene>
<evidence type="ECO:0000313" key="12">
    <source>
        <dbReference type="Proteomes" id="UP000271974"/>
    </source>
</evidence>
<evidence type="ECO:0000256" key="7">
    <source>
        <dbReference type="ARBA" id="ARBA00044271"/>
    </source>
</evidence>
<evidence type="ECO:0000256" key="2">
    <source>
        <dbReference type="ARBA" id="ARBA00038261"/>
    </source>
</evidence>
<dbReference type="InterPro" id="IPR002347">
    <property type="entry name" value="SDR_fam"/>
</dbReference>
<dbReference type="GO" id="GO:0035527">
    <property type="term" value="F:3-hydroxypropionate dehydrogenase (NADP+) activity"/>
    <property type="evidence" value="ECO:0007669"/>
    <property type="project" value="UniProtKB-EC"/>
</dbReference>
<dbReference type="AlphaFoldDB" id="A0A3S1BTL9"/>
<evidence type="ECO:0000256" key="10">
    <source>
        <dbReference type="ARBA" id="ARBA00047274"/>
    </source>
</evidence>
<dbReference type="Proteomes" id="UP000271974">
    <property type="component" value="Unassembled WGS sequence"/>
</dbReference>
<dbReference type="OrthoDB" id="1933717at2759"/>
<dbReference type="EMBL" id="RQTK01000019">
    <property type="protein sequence ID" value="RUS91040.1"/>
    <property type="molecule type" value="Genomic_DNA"/>
</dbReference>
<comment type="catalytic activity">
    <reaction evidence="3">
        <text>L-allo-threonine + NADP(+) = aminoacetone + CO2 + NADPH</text>
        <dbReference type="Rhea" id="RHEA:43524"/>
        <dbReference type="ChEBI" id="CHEBI:16526"/>
        <dbReference type="ChEBI" id="CHEBI:57783"/>
        <dbReference type="ChEBI" id="CHEBI:58320"/>
        <dbReference type="ChEBI" id="CHEBI:58349"/>
        <dbReference type="ChEBI" id="CHEBI:58585"/>
        <dbReference type="EC" id="1.1.1.381"/>
    </reaction>
</comment>
<comment type="catalytic activity">
    <reaction evidence="10">
        <text>3-hydroxypropanoate + NADP(+) = 3-oxopropanoate + NADPH + H(+)</text>
        <dbReference type="Rhea" id="RHEA:26438"/>
        <dbReference type="ChEBI" id="CHEBI:15378"/>
        <dbReference type="ChEBI" id="CHEBI:16510"/>
        <dbReference type="ChEBI" id="CHEBI:33190"/>
        <dbReference type="ChEBI" id="CHEBI:57783"/>
        <dbReference type="ChEBI" id="CHEBI:58349"/>
        <dbReference type="EC" id="1.1.1.298"/>
    </reaction>
</comment>
<comment type="caution">
    <text evidence="11">The sequence shown here is derived from an EMBL/GenBank/DDBJ whole genome shotgun (WGS) entry which is preliminary data.</text>
</comment>
<dbReference type="Gene3D" id="3.40.50.720">
    <property type="entry name" value="NAD(P)-binding Rossmann-like Domain"/>
    <property type="match status" value="1"/>
</dbReference>
<dbReference type="STRING" id="188477.A0A3S1BTL9"/>
<evidence type="ECO:0000256" key="8">
    <source>
        <dbReference type="ARBA" id="ARBA00044349"/>
    </source>
</evidence>
<proteinExistence type="inferred from homology"/>
<dbReference type="PANTHER" id="PTHR43086">
    <property type="entry name" value="VERY-LONG-CHAIN 3-OXOOACYL-COA REDUCTASE"/>
    <property type="match status" value="1"/>
</dbReference>
<comment type="function">
    <text evidence="9">NADP-dependent dehydrogenase with broad substrate specificity acting on 3-hydroxy acids. Catalyzes the NADP-dependent oxidation of L-allo-threonine to L-2-amino-3-keto-butyrate, which is spontaneously decarboxylated into aminoacetone. Also acts on D-threonine, L-serine, D-serine, D-3-hydroxyisobutyrate, L-3-hydroxyisobutyrate, D-glycerate and L-glycerate. Able to catalyze the reduction of the malonic semialdehyde to 3-hydroxypropionic acid. YdfG is apparently supplementing RutE, the presumed malonic semialdehyde reductase involved in pyrimidine degradation since both are able to detoxify malonic semialdehyde.</text>
</comment>
<dbReference type="PANTHER" id="PTHR43086:SF3">
    <property type="entry name" value="NADP-DEPENDENT 3-HYDROXY ACID DEHYDROGENASE YDFG"/>
    <property type="match status" value="1"/>
</dbReference>
<reference evidence="11 12" key="1">
    <citation type="submission" date="2019-01" db="EMBL/GenBank/DDBJ databases">
        <title>A draft genome assembly of the solar-powered sea slug Elysia chlorotica.</title>
        <authorList>
            <person name="Cai H."/>
            <person name="Li Q."/>
            <person name="Fang X."/>
            <person name="Li J."/>
            <person name="Curtis N.E."/>
            <person name="Altenburger A."/>
            <person name="Shibata T."/>
            <person name="Feng M."/>
            <person name="Maeda T."/>
            <person name="Schwartz J.A."/>
            <person name="Shigenobu S."/>
            <person name="Lundholm N."/>
            <person name="Nishiyama T."/>
            <person name="Yang H."/>
            <person name="Hasebe M."/>
            <person name="Li S."/>
            <person name="Pierce S.K."/>
            <person name="Wang J."/>
        </authorList>
    </citation>
    <scope>NUCLEOTIDE SEQUENCE [LARGE SCALE GENOMIC DNA]</scope>
    <source>
        <strain evidence="11">EC2010</strain>
        <tissue evidence="11">Whole organism of an adult</tissue>
    </source>
</reference>
<dbReference type="SUPFAM" id="SSF51735">
    <property type="entry name" value="NAD(P)-binding Rossmann-fold domains"/>
    <property type="match status" value="1"/>
</dbReference>
<comment type="similarity">
    <text evidence="2">Belongs to the short-chain dehydrogenases/reductases (SDR) family. 17-beta-HSD 3 subfamily.</text>
</comment>
<dbReference type="EC" id="1.1.1.298" evidence="4"/>
<evidence type="ECO:0000256" key="1">
    <source>
        <dbReference type="ARBA" id="ARBA00023002"/>
    </source>
</evidence>
<dbReference type="PROSITE" id="PS00061">
    <property type="entry name" value="ADH_SHORT"/>
    <property type="match status" value="1"/>
</dbReference>
<dbReference type="InterPro" id="IPR036291">
    <property type="entry name" value="NAD(P)-bd_dom_sf"/>
</dbReference>
<evidence type="ECO:0000256" key="6">
    <source>
        <dbReference type="ARBA" id="ARBA00044065"/>
    </source>
</evidence>
<dbReference type="GO" id="GO:0030497">
    <property type="term" value="P:fatty acid elongation"/>
    <property type="evidence" value="ECO:0007669"/>
    <property type="project" value="TreeGrafter"/>
</dbReference>
<evidence type="ECO:0000256" key="3">
    <source>
        <dbReference type="ARBA" id="ARBA00043812"/>
    </source>
</evidence>
<organism evidence="11 12">
    <name type="scientific">Elysia chlorotica</name>
    <name type="common">Eastern emerald elysia</name>
    <name type="synonym">Sea slug</name>
    <dbReference type="NCBI Taxonomy" id="188477"/>
    <lineage>
        <taxon>Eukaryota</taxon>
        <taxon>Metazoa</taxon>
        <taxon>Spiralia</taxon>
        <taxon>Lophotrochozoa</taxon>
        <taxon>Mollusca</taxon>
        <taxon>Gastropoda</taxon>
        <taxon>Heterobranchia</taxon>
        <taxon>Euthyneura</taxon>
        <taxon>Panpulmonata</taxon>
        <taxon>Sacoglossa</taxon>
        <taxon>Placobranchoidea</taxon>
        <taxon>Plakobranchidae</taxon>
        <taxon>Elysia</taxon>
    </lineage>
</organism>
<keyword evidence="12" id="KW-1185">Reference proteome</keyword>
<protein>
    <recommendedName>
        <fullName evidence="6">NADP-dependent 3-hydroxy acid dehydrogenase YdfG</fullName>
        <ecNumber evidence="4">1.1.1.298</ecNumber>
        <ecNumber evidence="5">1.1.1.381</ecNumber>
    </recommendedName>
    <alternativeName>
        <fullName evidence="8">L-allo-threonine dehydrogenase</fullName>
    </alternativeName>
    <alternativeName>
        <fullName evidence="7">Malonic semialdehyde reductase</fullName>
    </alternativeName>
</protein>
<dbReference type="PRINTS" id="PR00081">
    <property type="entry name" value="GDHRDH"/>
</dbReference>
<evidence type="ECO:0000313" key="11">
    <source>
        <dbReference type="EMBL" id="RUS91040.1"/>
    </source>
</evidence>
<dbReference type="GO" id="GO:0005783">
    <property type="term" value="C:endoplasmic reticulum"/>
    <property type="evidence" value="ECO:0007669"/>
    <property type="project" value="TreeGrafter"/>
</dbReference>
<sequence length="151" mass="16230">MMTSLHEDDWDKMVDVNCKGLLNGIGAVLGGMVERKKGHIVNISSDSGLKGFIGVSVYCGTKFFVEGVTESMRQEVAKHNVKVTTIQPGFVALDGPERAQKDPEAFALCSPPADLEVLQPENIAQAVLYAVSQPSFVAVNQMLVQPTGQPL</sequence>
<evidence type="ECO:0000256" key="9">
    <source>
        <dbReference type="ARBA" id="ARBA00045650"/>
    </source>
</evidence>
<dbReference type="Pfam" id="PF00106">
    <property type="entry name" value="adh_short"/>
    <property type="match status" value="1"/>
</dbReference>
<keyword evidence="1" id="KW-0560">Oxidoreductase</keyword>
<dbReference type="EC" id="1.1.1.381" evidence="5"/>
<evidence type="ECO:0000256" key="5">
    <source>
        <dbReference type="ARBA" id="ARBA00044059"/>
    </source>
</evidence>
<accession>A0A3S1BTL9</accession>
<dbReference type="InterPro" id="IPR020904">
    <property type="entry name" value="Sc_DH/Rdtase_CS"/>
</dbReference>
<evidence type="ECO:0000256" key="4">
    <source>
        <dbReference type="ARBA" id="ARBA00044050"/>
    </source>
</evidence>
<name>A0A3S1BTL9_ELYCH</name>